<dbReference type="EMBL" id="JAGTPX010000019">
    <property type="protein sequence ID" value="MBR8671200.1"/>
    <property type="molecule type" value="Genomic_DNA"/>
</dbReference>
<dbReference type="InterPro" id="IPR011214">
    <property type="entry name" value="UCP020967"/>
</dbReference>
<evidence type="ECO:0000259" key="2">
    <source>
        <dbReference type="Pfam" id="PF15609"/>
    </source>
</evidence>
<feature type="domain" description="Orotate phosphoribosyltransferase-like" evidence="2">
    <location>
        <begin position="40"/>
        <end position="254"/>
    </location>
</feature>
<accession>A0A941GPT3</accession>
<comment type="caution">
    <text evidence="3">The sequence shown here is derived from an EMBL/GenBank/DDBJ whole genome shotgun (WGS) entry which is preliminary data.</text>
</comment>
<proteinExistence type="predicted"/>
<dbReference type="Pfam" id="PF12500">
    <property type="entry name" value="TRSP"/>
    <property type="match status" value="1"/>
</dbReference>
<keyword evidence="3" id="KW-0328">Glycosyltransferase</keyword>
<evidence type="ECO:0000259" key="1">
    <source>
        <dbReference type="Pfam" id="PF12500"/>
    </source>
</evidence>
<dbReference type="Gene3D" id="3.40.50.2020">
    <property type="match status" value="1"/>
</dbReference>
<dbReference type="RefSeq" id="WP_212120225.1">
    <property type="nucleotide sequence ID" value="NZ_JAGTPX020000020.1"/>
</dbReference>
<feature type="domain" description="TRSP" evidence="1">
    <location>
        <begin position="313"/>
        <end position="436"/>
    </location>
</feature>
<gene>
    <name evidence="3" type="ORF">KD144_16815</name>
</gene>
<dbReference type="GO" id="GO:0016757">
    <property type="term" value="F:glycosyltransferase activity"/>
    <property type="evidence" value="ECO:0007669"/>
    <property type="project" value="UniProtKB-KW"/>
</dbReference>
<sequence>MKELHTLTYLNKKISLPIINDLQMNITVEENPFDLPIEDFFKMAARINKKRAFLFVSKLLGKHLPIEPNKGLLTGFLLAARYEEIITGNVSSKRAELMTIYRNSSLPFIDEPFIGKEVSNPIIIGFAETATALGHSFYKAFQNAVFFHTTRENINELVPIISFEEEHSHATSHRCYVKDEILDNQREIILVDDELTTGKTAINIIRDLHKKYARDKYSVVSILDWRSNDWQLEMKALEQELDIKIQVVSLLKGNFELVGEHTDLVLQEEILGMMVEEPLIEYISLEDFAKERIVSTTSTSLAGIRNEFGYLKDTGRFGIHTDERTDDWIRQAANVLKKKRLGTTLCVGTGEFMYIPMKLASFMGENTYYQSTTRSPIYPNDEEHYGAMTGFRFTNPEDDDVINYLYNIKANQYDDIFLFFERKVSGERLNELLAKLKVIQMKKINIVYFSGR</sequence>
<dbReference type="InterPro" id="IPR029057">
    <property type="entry name" value="PRTase-like"/>
</dbReference>
<reference evidence="3" key="1">
    <citation type="submission" date="2021-04" db="EMBL/GenBank/DDBJ databases">
        <title>Genomic analysis of electroactive and textile dye degrading Bacillus circulans strain: DC10 isolated from constructed wetland-microbial fuel cells treating textile dye wastewaters.</title>
        <authorList>
            <person name="Patel D.U."/>
            <person name="Desai C.R."/>
        </authorList>
    </citation>
    <scope>NUCLEOTIDE SEQUENCE</scope>
    <source>
        <strain evidence="3">DC10</strain>
    </source>
</reference>
<dbReference type="PIRSF" id="PIRSF020967">
    <property type="entry name" value="UCP020967"/>
    <property type="match status" value="1"/>
</dbReference>
<dbReference type="CDD" id="cd06223">
    <property type="entry name" value="PRTases_typeI"/>
    <property type="match status" value="1"/>
</dbReference>
<dbReference type="InterPro" id="IPR000836">
    <property type="entry name" value="PRTase_dom"/>
</dbReference>
<dbReference type="AlphaFoldDB" id="A0A941GPT3"/>
<name>A0A941GPT3_NIACI</name>
<protein>
    <submittedName>
        <fullName evidence="3">Phosphoribosyltransferase family protein</fullName>
    </submittedName>
</protein>
<dbReference type="InterPro" id="IPR022537">
    <property type="entry name" value="TRSP_dom"/>
</dbReference>
<organism evidence="3">
    <name type="scientific">Niallia circulans</name>
    <name type="common">Bacillus circulans</name>
    <dbReference type="NCBI Taxonomy" id="1397"/>
    <lineage>
        <taxon>Bacteria</taxon>
        <taxon>Bacillati</taxon>
        <taxon>Bacillota</taxon>
        <taxon>Bacilli</taxon>
        <taxon>Bacillales</taxon>
        <taxon>Bacillaceae</taxon>
        <taxon>Niallia</taxon>
    </lineage>
</organism>
<evidence type="ECO:0000313" key="3">
    <source>
        <dbReference type="EMBL" id="MBR8671200.1"/>
    </source>
</evidence>
<dbReference type="Pfam" id="PF15609">
    <property type="entry name" value="PRTase_2"/>
    <property type="match status" value="1"/>
</dbReference>
<dbReference type="SUPFAM" id="SSF53271">
    <property type="entry name" value="PRTase-like"/>
    <property type="match status" value="1"/>
</dbReference>
<dbReference type="InterPro" id="IPR041688">
    <property type="entry name" value="PRTase_2"/>
</dbReference>
<keyword evidence="3" id="KW-0808">Transferase</keyword>